<comment type="catalytic activity">
    <reaction evidence="10">
        <text>L-seryl-[protein] + ATP = O-phospho-L-seryl-[protein] + ADP + H(+)</text>
        <dbReference type="Rhea" id="RHEA:17989"/>
        <dbReference type="Rhea" id="RHEA-COMP:9863"/>
        <dbReference type="Rhea" id="RHEA-COMP:11604"/>
        <dbReference type="ChEBI" id="CHEBI:15378"/>
        <dbReference type="ChEBI" id="CHEBI:29999"/>
        <dbReference type="ChEBI" id="CHEBI:30616"/>
        <dbReference type="ChEBI" id="CHEBI:83421"/>
        <dbReference type="ChEBI" id="CHEBI:456216"/>
        <dbReference type="EC" id="2.7.11.1"/>
    </reaction>
</comment>
<dbReference type="InterPro" id="IPR011009">
    <property type="entry name" value="Kinase-like_dom_sf"/>
</dbReference>
<dbReference type="Pfam" id="PF00069">
    <property type="entry name" value="Pkinase"/>
    <property type="match status" value="1"/>
</dbReference>
<dbReference type="AlphaFoldDB" id="A0A2H1EEF3"/>
<dbReference type="GO" id="GO:0000408">
    <property type="term" value="C:EKC/KEOPS complex"/>
    <property type="evidence" value="ECO:0007669"/>
    <property type="project" value="UniProtKB-ARBA"/>
</dbReference>
<keyword evidence="7 13" id="KW-0418">Kinase</keyword>
<sequence>MKLIKKGAEADIYLASWNGQTSILKIRKKKEYRIDSLDQRIRTLRTIREARLISESKSFGITTPIVYFVDERKCMIYLQLIHGKLVKDLPPKKIITISTEIGKLIGTLHKNGIMHGDLTTSNFILSKNRLVILDFGLAQKTDKIDDYAIDLRLFKEVLNSAHVQIMEDAWSSFVNGYRIMLGTHVTEKVVSQVSIIESRGRYANVI</sequence>
<dbReference type="Proteomes" id="UP000232412">
    <property type="component" value="Unassembled WGS sequence"/>
</dbReference>
<evidence type="ECO:0000256" key="8">
    <source>
        <dbReference type="ARBA" id="ARBA00022840"/>
    </source>
</evidence>
<evidence type="ECO:0000256" key="3">
    <source>
        <dbReference type="ARBA" id="ARBA00022527"/>
    </source>
</evidence>
<dbReference type="GO" id="GO:0008033">
    <property type="term" value="P:tRNA processing"/>
    <property type="evidence" value="ECO:0007669"/>
    <property type="project" value="UniProtKB-KW"/>
</dbReference>
<accession>A0A2H1EEF3</accession>
<organism evidence="13 14">
    <name type="scientific">Nitrosotalea sinensis</name>
    <dbReference type="NCBI Taxonomy" id="1499975"/>
    <lineage>
        <taxon>Archaea</taxon>
        <taxon>Nitrososphaerota</taxon>
        <taxon>Nitrososphaeria</taxon>
        <taxon>Nitrosotaleales</taxon>
        <taxon>Nitrosotaleaceae</taxon>
        <taxon>Nitrosotalea</taxon>
    </lineage>
</organism>
<dbReference type="FunFam" id="3.30.200.20:FF:000201">
    <property type="entry name" value="TP53-regulating kinase isoform X1"/>
    <property type="match status" value="1"/>
</dbReference>
<comment type="subunit">
    <text evidence="11">Component of the KEOPS complex that consists of Kae1, Bud32, Cgi121 and Pcc1; the whole complex dimerizes.</text>
</comment>
<dbReference type="PROSITE" id="PS00109">
    <property type="entry name" value="PROTEIN_KINASE_TYR"/>
    <property type="match status" value="1"/>
</dbReference>
<evidence type="ECO:0000256" key="1">
    <source>
        <dbReference type="ARBA" id="ARBA00010630"/>
    </source>
</evidence>
<keyword evidence="4" id="KW-0808">Transferase</keyword>
<keyword evidence="6" id="KW-0547">Nucleotide-binding</keyword>
<evidence type="ECO:0000259" key="12">
    <source>
        <dbReference type="PROSITE" id="PS50011"/>
    </source>
</evidence>
<dbReference type="GO" id="GO:0005829">
    <property type="term" value="C:cytosol"/>
    <property type="evidence" value="ECO:0007669"/>
    <property type="project" value="TreeGrafter"/>
</dbReference>
<keyword evidence="3" id="KW-0723">Serine/threonine-protein kinase</keyword>
<dbReference type="InterPro" id="IPR000719">
    <property type="entry name" value="Prot_kinase_dom"/>
</dbReference>
<evidence type="ECO:0000256" key="6">
    <source>
        <dbReference type="ARBA" id="ARBA00022741"/>
    </source>
</evidence>
<evidence type="ECO:0000313" key="13">
    <source>
        <dbReference type="EMBL" id="SHO42607.1"/>
    </source>
</evidence>
<dbReference type="PROSITE" id="PS50011">
    <property type="entry name" value="PROTEIN_KINASE_DOM"/>
    <property type="match status" value="1"/>
</dbReference>
<keyword evidence="14" id="KW-1185">Reference proteome</keyword>
<evidence type="ECO:0000256" key="5">
    <source>
        <dbReference type="ARBA" id="ARBA00022694"/>
    </source>
</evidence>
<evidence type="ECO:0000256" key="11">
    <source>
        <dbReference type="ARBA" id="ARBA00065170"/>
    </source>
</evidence>
<reference evidence="14" key="1">
    <citation type="submission" date="2016-12" db="EMBL/GenBank/DDBJ databases">
        <authorList>
            <person name="Herbold C."/>
        </authorList>
    </citation>
    <scope>NUCLEOTIDE SEQUENCE [LARGE SCALE GENOMIC DNA]</scope>
</reference>
<evidence type="ECO:0000256" key="9">
    <source>
        <dbReference type="ARBA" id="ARBA00047899"/>
    </source>
</evidence>
<dbReference type="Gene3D" id="3.30.200.20">
    <property type="entry name" value="Phosphorylase Kinase, domain 1"/>
    <property type="match status" value="1"/>
</dbReference>
<comment type="catalytic activity">
    <reaction evidence="9">
        <text>L-threonyl-[protein] + ATP = O-phospho-L-threonyl-[protein] + ADP + H(+)</text>
        <dbReference type="Rhea" id="RHEA:46608"/>
        <dbReference type="Rhea" id="RHEA-COMP:11060"/>
        <dbReference type="Rhea" id="RHEA-COMP:11605"/>
        <dbReference type="ChEBI" id="CHEBI:15378"/>
        <dbReference type="ChEBI" id="CHEBI:30013"/>
        <dbReference type="ChEBI" id="CHEBI:30616"/>
        <dbReference type="ChEBI" id="CHEBI:61977"/>
        <dbReference type="ChEBI" id="CHEBI:456216"/>
        <dbReference type="EC" id="2.7.11.1"/>
    </reaction>
</comment>
<evidence type="ECO:0000256" key="7">
    <source>
        <dbReference type="ARBA" id="ARBA00022777"/>
    </source>
</evidence>
<dbReference type="PANTHER" id="PTHR12209:SF0">
    <property type="entry name" value="EKC_KEOPS COMPLEX SUBUNIT TP53RK"/>
    <property type="match status" value="1"/>
</dbReference>
<dbReference type="SUPFAM" id="SSF56112">
    <property type="entry name" value="Protein kinase-like (PK-like)"/>
    <property type="match status" value="1"/>
</dbReference>
<evidence type="ECO:0000256" key="4">
    <source>
        <dbReference type="ARBA" id="ARBA00022679"/>
    </source>
</evidence>
<dbReference type="GO" id="GO:0004674">
    <property type="term" value="F:protein serine/threonine kinase activity"/>
    <property type="evidence" value="ECO:0007669"/>
    <property type="project" value="UniProtKB-KW"/>
</dbReference>
<proteinExistence type="inferred from homology"/>
<protein>
    <recommendedName>
        <fullName evidence="2">non-specific serine/threonine protein kinase</fullName>
        <ecNumber evidence="2">2.7.11.1</ecNumber>
    </recommendedName>
</protein>
<dbReference type="InterPro" id="IPR008266">
    <property type="entry name" value="Tyr_kinase_AS"/>
</dbReference>
<gene>
    <name evidence="13" type="ORF">NSIN_10097</name>
</gene>
<dbReference type="InterPro" id="IPR022495">
    <property type="entry name" value="Bud32"/>
</dbReference>
<comment type="similarity">
    <text evidence="1">Belongs to the protein kinase superfamily. BUD32 family.</text>
</comment>
<evidence type="ECO:0000256" key="2">
    <source>
        <dbReference type="ARBA" id="ARBA00012513"/>
    </source>
</evidence>
<dbReference type="Gene3D" id="1.10.510.10">
    <property type="entry name" value="Transferase(Phosphotransferase) domain 1"/>
    <property type="match status" value="1"/>
</dbReference>
<dbReference type="SMART" id="SM00220">
    <property type="entry name" value="S_TKc"/>
    <property type="match status" value="1"/>
</dbReference>
<dbReference type="PANTHER" id="PTHR12209">
    <property type="entry name" value="NON-SPECIFIC SERINE/THREONINE PROTEIN KINASE"/>
    <property type="match status" value="1"/>
</dbReference>
<evidence type="ECO:0000256" key="10">
    <source>
        <dbReference type="ARBA" id="ARBA00048679"/>
    </source>
</evidence>
<keyword evidence="5" id="KW-0819">tRNA processing</keyword>
<evidence type="ECO:0000313" key="14">
    <source>
        <dbReference type="Proteomes" id="UP000232412"/>
    </source>
</evidence>
<feature type="domain" description="Protein kinase" evidence="12">
    <location>
        <begin position="1"/>
        <end position="206"/>
    </location>
</feature>
<dbReference type="EC" id="2.7.11.1" evidence="2"/>
<name>A0A2H1EEF3_9ARCH</name>
<dbReference type="RefSeq" id="WP_101008861.1">
    <property type="nucleotide sequence ID" value="NZ_FRFC01000001.1"/>
</dbReference>
<dbReference type="OrthoDB" id="31344at2157"/>
<keyword evidence="8" id="KW-0067">ATP-binding</keyword>
<dbReference type="EMBL" id="FRFC01000001">
    <property type="protein sequence ID" value="SHO42607.1"/>
    <property type="molecule type" value="Genomic_DNA"/>
</dbReference>
<dbReference type="GO" id="GO:0005524">
    <property type="term" value="F:ATP binding"/>
    <property type="evidence" value="ECO:0007669"/>
    <property type="project" value="UniProtKB-KW"/>
</dbReference>
<dbReference type="NCBIfam" id="TIGR03724">
    <property type="entry name" value="arch_bud32"/>
    <property type="match status" value="1"/>
</dbReference>